<evidence type="ECO:0000259" key="8">
    <source>
        <dbReference type="Pfam" id="PF02770"/>
    </source>
</evidence>
<dbReference type="Pfam" id="PF02770">
    <property type="entry name" value="Acyl-CoA_dh_M"/>
    <property type="match status" value="1"/>
</dbReference>
<dbReference type="InterPro" id="IPR052166">
    <property type="entry name" value="Diverse_Acyl-CoA_DH"/>
</dbReference>
<dbReference type="Proteomes" id="UP000768471">
    <property type="component" value="Unassembled WGS sequence"/>
</dbReference>
<dbReference type="InterPro" id="IPR013786">
    <property type="entry name" value="AcylCoA_DH/ox_N"/>
</dbReference>
<evidence type="ECO:0000313" key="11">
    <source>
        <dbReference type="EMBL" id="MBH5328408.1"/>
    </source>
</evidence>
<protein>
    <submittedName>
        <fullName evidence="11">Acyl-CoA dehydrogenase family protein</fullName>
    </submittedName>
</protein>
<reference evidence="11 12" key="1">
    <citation type="submission" date="2020-09" db="EMBL/GenBank/DDBJ databases">
        <title>Eikenella S3660 sp. nov., isolated from a throat swab.</title>
        <authorList>
            <person name="Buhl M."/>
        </authorList>
    </citation>
    <scope>NUCLEOTIDE SEQUENCE [LARGE SCALE GENOMIC DNA]</scope>
    <source>
        <strain evidence="11 12">S3360</strain>
    </source>
</reference>
<evidence type="ECO:0000256" key="4">
    <source>
        <dbReference type="ARBA" id="ARBA00022827"/>
    </source>
</evidence>
<keyword evidence="12" id="KW-1185">Reference proteome</keyword>
<dbReference type="InterPro" id="IPR025878">
    <property type="entry name" value="Acyl-CoA_dh-like_C_dom"/>
</dbReference>
<evidence type="ECO:0000259" key="10">
    <source>
        <dbReference type="Pfam" id="PF12806"/>
    </source>
</evidence>
<name>A0ABS0N7Y7_9NEIS</name>
<dbReference type="Gene3D" id="1.20.140.10">
    <property type="entry name" value="Butyryl-CoA Dehydrogenase, subunit A, domain 3"/>
    <property type="match status" value="1"/>
</dbReference>
<gene>
    <name evidence="11" type="ORF">H9Q10_01815</name>
</gene>
<comment type="caution">
    <text evidence="11">The sequence shown here is derived from an EMBL/GenBank/DDBJ whole genome shotgun (WGS) entry which is preliminary data.</text>
</comment>
<dbReference type="InterPro" id="IPR037069">
    <property type="entry name" value="AcylCoA_DH/ox_N_sf"/>
</dbReference>
<dbReference type="RefSeq" id="WP_197902310.1">
    <property type="nucleotide sequence ID" value="NZ_JACSGR010000001.1"/>
</dbReference>
<feature type="domain" description="Acyl-CoA dehydrogenase/oxidase C-terminal" evidence="7">
    <location>
        <begin position="280"/>
        <end position="446"/>
    </location>
</feature>
<evidence type="ECO:0000256" key="3">
    <source>
        <dbReference type="ARBA" id="ARBA00022630"/>
    </source>
</evidence>
<evidence type="ECO:0000259" key="9">
    <source>
        <dbReference type="Pfam" id="PF02771"/>
    </source>
</evidence>
<evidence type="ECO:0000256" key="5">
    <source>
        <dbReference type="ARBA" id="ARBA00023002"/>
    </source>
</evidence>
<feature type="domain" description="Acyl-CoA oxidase/dehydrogenase middle" evidence="8">
    <location>
        <begin position="161"/>
        <end position="270"/>
    </location>
</feature>
<dbReference type="Pfam" id="PF02771">
    <property type="entry name" value="Acyl-CoA_dh_N"/>
    <property type="match status" value="1"/>
</dbReference>
<evidence type="ECO:0000256" key="2">
    <source>
        <dbReference type="ARBA" id="ARBA00009347"/>
    </source>
</evidence>
<dbReference type="Gene3D" id="2.40.110.10">
    <property type="entry name" value="Butyryl-CoA Dehydrogenase, subunit A, domain 2"/>
    <property type="match status" value="1"/>
</dbReference>
<dbReference type="Pfam" id="PF00441">
    <property type="entry name" value="Acyl-CoA_dh_1"/>
    <property type="match status" value="1"/>
</dbReference>
<feature type="domain" description="Acyl-CoA dehydrogenase/oxidase N-terminal" evidence="9">
    <location>
        <begin position="40"/>
        <end position="155"/>
    </location>
</feature>
<proteinExistence type="inferred from homology"/>
<keyword evidence="4 6" id="KW-0274">FAD</keyword>
<dbReference type="InterPro" id="IPR009100">
    <property type="entry name" value="AcylCoA_DH/oxidase_NM_dom_sf"/>
</dbReference>
<dbReference type="Gene3D" id="1.10.540.10">
    <property type="entry name" value="Acyl-CoA dehydrogenase/oxidase, N-terminal domain"/>
    <property type="match status" value="1"/>
</dbReference>
<evidence type="ECO:0000259" key="7">
    <source>
        <dbReference type="Pfam" id="PF00441"/>
    </source>
</evidence>
<dbReference type="InterPro" id="IPR006091">
    <property type="entry name" value="Acyl-CoA_Oxase/DH_mid-dom"/>
</dbReference>
<dbReference type="InterPro" id="IPR009075">
    <property type="entry name" value="AcylCo_DH/oxidase_C"/>
</dbReference>
<dbReference type="PANTHER" id="PTHR42803:SF1">
    <property type="entry name" value="BROAD-SPECIFICITY LINEAR ACYL-COA DEHYDROGENASE FADE5"/>
    <property type="match status" value="1"/>
</dbReference>
<dbReference type="Pfam" id="PF12806">
    <property type="entry name" value="Acyl-CoA_dh_C"/>
    <property type="match status" value="1"/>
</dbReference>
<dbReference type="EMBL" id="JACSGR010000001">
    <property type="protein sequence ID" value="MBH5328408.1"/>
    <property type="molecule type" value="Genomic_DNA"/>
</dbReference>
<dbReference type="PANTHER" id="PTHR42803">
    <property type="entry name" value="ACYL-COA DEHYDROGENASE"/>
    <property type="match status" value="1"/>
</dbReference>
<sequence length="589" mass="62929">MSYRAPVNELLFSLRTHGNLADIIRWYAESGIDEDTAAAVIEEAAKFSEEVFLPTGRTGDLHGARLENGKVVTHPDLAAAYQAFREAGWAGLRAPIEYGGQGLPAILSAACEEMYYGGNLALSLMPMLTVAAVETIERHGSEEQKQTFLPKMSQGLWSGTMNLSEPQAGTDLSQVATKAVPQADGSYRISGQKTFITWGDHELAENIIHLVLARLPGTTSGIKSLSLFIVPKYKVNPDGSLGARNHVHATALEHKMGIHASPTCVMQFDEAEGYLIGKAGRGLLYMFTMMSQARLGVGIEGHAVAEAAYQRALSYAHERVQGSAPDGSPLAIIHHPDVARMLIQQKATLAAQRALYIQAAAALDASQRHPDPAGKKAARSRLDYLIPIVKAWCSDNGTVLSNLAMQVFGGAGYIEETGVAQLVRDVRITAIYEGTNGVQAADLARKTVADKGTLVRSLLAEAQQTANELAALEPATAEPLNRALALAERSVASLLQQHEADHAATAVHADAFLNQTALTLGAAALAKNFLAARSPESEARFGSEFCQAQQHIARAYLAYVLPQAYACAERINGSAEALLTMPLEALTSS</sequence>
<dbReference type="SUPFAM" id="SSF56645">
    <property type="entry name" value="Acyl-CoA dehydrogenase NM domain-like"/>
    <property type="match status" value="1"/>
</dbReference>
<feature type="domain" description="Acetyl-CoA dehydrogenase-like C-terminal" evidence="10">
    <location>
        <begin position="459"/>
        <end position="582"/>
    </location>
</feature>
<evidence type="ECO:0000256" key="6">
    <source>
        <dbReference type="RuleBase" id="RU362125"/>
    </source>
</evidence>
<comment type="cofactor">
    <cofactor evidence="1 6">
        <name>FAD</name>
        <dbReference type="ChEBI" id="CHEBI:57692"/>
    </cofactor>
</comment>
<dbReference type="InterPro" id="IPR036250">
    <property type="entry name" value="AcylCo_DH-like_C"/>
</dbReference>
<keyword evidence="5 6" id="KW-0560">Oxidoreductase</keyword>
<organism evidence="11 12">
    <name type="scientific">Eikenella glucosivorans</name>
    <dbReference type="NCBI Taxonomy" id="2766967"/>
    <lineage>
        <taxon>Bacteria</taxon>
        <taxon>Pseudomonadati</taxon>
        <taxon>Pseudomonadota</taxon>
        <taxon>Betaproteobacteria</taxon>
        <taxon>Neisseriales</taxon>
        <taxon>Neisseriaceae</taxon>
        <taxon>Eikenella</taxon>
    </lineage>
</organism>
<accession>A0ABS0N7Y7</accession>
<dbReference type="InterPro" id="IPR046373">
    <property type="entry name" value="Acyl-CoA_Oxase/DH_mid-dom_sf"/>
</dbReference>
<evidence type="ECO:0000313" key="12">
    <source>
        <dbReference type="Proteomes" id="UP000768471"/>
    </source>
</evidence>
<comment type="similarity">
    <text evidence="2 6">Belongs to the acyl-CoA dehydrogenase family.</text>
</comment>
<keyword evidence="3 6" id="KW-0285">Flavoprotein</keyword>
<evidence type="ECO:0000256" key="1">
    <source>
        <dbReference type="ARBA" id="ARBA00001974"/>
    </source>
</evidence>
<dbReference type="SUPFAM" id="SSF47203">
    <property type="entry name" value="Acyl-CoA dehydrogenase C-terminal domain-like"/>
    <property type="match status" value="1"/>
</dbReference>